<evidence type="ECO:0000313" key="7">
    <source>
        <dbReference type="EMBL" id="EAK5103824.1"/>
    </source>
</evidence>
<protein>
    <submittedName>
        <fullName evidence="3">Uncharacterized protein</fullName>
    </submittedName>
</protein>
<keyword evidence="1" id="KW-1133">Transmembrane helix</keyword>
<evidence type="ECO:0000313" key="8">
    <source>
        <dbReference type="EMBL" id="EAL6850576.1"/>
    </source>
</evidence>
<dbReference type="EMBL" id="AACGFG010000002">
    <property type="protein sequence ID" value="EAK4357716.1"/>
    <property type="molecule type" value="Genomic_DNA"/>
</dbReference>
<name>A0A0Q2HQ52_CAMCO</name>
<keyword evidence="1" id="KW-0812">Transmembrane</keyword>
<evidence type="ECO:0000313" key="15">
    <source>
        <dbReference type="Proteomes" id="UP000382436"/>
    </source>
</evidence>
<dbReference type="EMBL" id="AACDUL010000003">
    <property type="protein sequence ID" value="EAK1509200.1"/>
    <property type="molecule type" value="Genomic_DNA"/>
</dbReference>
<evidence type="ECO:0000313" key="9">
    <source>
        <dbReference type="EMBL" id="EAL8416783.1"/>
    </source>
</evidence>
<reference evidence="16 18" key="1">
    <citation type="submission" date="2018-05" db="EMBL/GenBank/DDBJ databases">
        <authorList>
            <consortium name="NARMS: The National Antimicrobial Resistance Monitoring System"/>
        </authorList>
    </citation>
    <scope>NUCLEOTIDE SEQUENCE [LARGE SCALE GENOMIC DNA]</scope>
    <source>
        <strain evidence="10 17">CVM N17C171</strain>
        <strain evidence="8 12">CVM N17C548</strain>
        <strain evidence="6 14">FSIS11807978</strain>
        <strain evidence="9 11">FSIS11812579</strain>
        <strain evidence="3 18">FSIS1609200</strain>
        <strain evidence="7 16">FSIS1711007</strain>
    </source>
</reference>
<evidence type="ECO:0000256" key="1">
    <source>
        <dbReference type="SAM" id="Phobius"/>
    </source>
</evidence>
<evidence type="ECO:0000313" key="11">
    <source>
        <dbReference type="Proteomes" id="UP000333665"/>
    </source>
</evidence>
<evidence type="ECO:0000313" key="3">
    <source>
        <dbReference type="EMBL" id="EAJ1077126.1"/>
    </source>
</evidence>
<dbReference type="Proteomes" id="UP000557830">
    <property type="component" value="Unassembled WGS sequence"/>
</dbReference>
<evidence type="ECO:0000313" key="5">
    <source>
        <dbReference type="EMBL" id="EAK1509200.1"/>
    </source>
</evidence>
<evidence type="ECO:0000313" key="17">
    <source>
        <dbReference type="Proteomes" id="UP000411403"/>
    </source>
</evidence>
<evidence type="ECO:0000313" key="18">
    <source>
        <dbReference type="Proteomes" id="UP000557830"/>
    </source>
</evidence>
<gene>
    <name evidence="7" type="ORF">B9Q54_06020</name>
    <name evidence="3" type="ORF">BU953_05825</name>
    <name evidence="4" type="ORF">BZ274_06125</name>
    <name evidence="6" type="ORF">C6T04_02055</name>
    <name evidence="5" type="ORF">CJD00_02725</name>
    <name evidence="8" type="ORF">DSX26_03735</name>
    <name evidence="9" type="ORF">DYF97_05270</name>
    <name evidence="10" type="ORF">DYU70_04205</name>
    <name evidence="2" type="ORF">ES716_05270</name>
</gene>
<feature type="transmembrane region" description="Helical" evidence="1">
    <location>
        <begin position="7"/>
        <end position="25"/>
    </location>
</feature>
<evidence type="ECO:0000313" key="19">
    <source>
        <dbReference type="Proteomes" id="UP000576616"/>
    </source>
</evidence>
<dbReference type="Proteomes" id="UP000365807">
    <property type="component" value="Unassembled WGS sequence"/>
</dbReference>
<organism evidence="3 18">
    <name type="scientific">Campylobacter coli</name>
    <dbReference type="NCBI Taxonomy" id="195"/>
    <lineage>
        <taxon>Bacteria</taxon>
        <taxon>Pseudomonadati</taxon>
        <taxon>Campylobacterota</taxon>
        <taxon>Epsilonproteobacteria</taxon>
        <taxon>Campylobacterales</taxon>
        <taxon>Campylobacteraceae</taxon>
        <taxon>Campylobacter</taxon>
    </lineage>
</organism>
<evidence type="ECO:0000313" key="16">
    <source>
        <dbReference type="Proteomes" id="UP000409545"/>
    </source>
</evidence>
<dbReference type="Proteomes" id="UP000333665">
    <property type="component" value="Unassembled WGS sequence"/>
</dbReference>
<sequence>MSKVLEYLIVIGLVVTAAITAWSVLTANHLHIG</sequence>
<proteinExistence type="predicted"/>
<evidence type="ECO:0000313" key="2">
    <source>
        <dbReference type="EMBL" id="EAH8157331.1"/>
    </source>
</evidence>
<dbReference type="Proteomes" id="UP000352088">
    <property type="component" value="Unassembled WGS sequence"/>
</dbReference>
<reference evidence="2 19" key="3">
    <citation type="submission" date="2019-01" db="EMBL/GenBank/DDBJ databases">
        <authorList>
            <consortium name="PulseNet: The National Subtyping Network for Foodborne Disease Surveillance"/>
            <person name="Tarr C.L."/>
            <person name="Trees E."/>
            <person name="Katz L.S."/>
            <person name="Carleton-Romer H.A."/>
            <person name="Stroika S."/>
            <person name="Kucerova Z."/>
            <person name="Roache K.F."/>
            <person name="Sabol A.L."/>
            <person name="Besser J."/>
            <person name="Gerner-Smidt P."/>
        </authorList>
    </citation>
    <scope>NUCLEOTIDE SEQUENCE [LARGE SCALE GENOMIC DNA]</scope>
    <source>
        <strain evidence="4 15">PNUSAC001435</strain>
        <strain evidence="2 19">PNUSAC007828</strain>
    </source>
</reference>
<dbReference type="EMBL" id="AACRQU010000010">
    <property type="protein sequence ID" value="EAL8416783.1"/>
    <property type="molecule type" value="Genomic_DNA"/>
</dbReference>
<dbReference type="AlphaFoldDB" id="A0A0Q2HQ52"/>
<accession>A0A0Q2HQ52</accession>
<evidence type="ECO:0000313" key="14">
    <source>
        <dbReference type="Proteomes" id="UP000365807"/>
    </source>
</evidence>
<dbReference type="EMBL" id="AABKAB010000008">
    <property type="protein sequence ID" value="EAH8157331.1"/>
    <property type="molecule type" value="Genomic_DNA"/>
</dbReference>
<evidence type="ECO:0000313" key="10">
    <source>
        <dbReference type="EMBL" id="EAL9204362.1"/>
    </source>
</evidence>
<evidence type="ECO:0000313" key="6">
    <source>
        <dbReference type="EMBL" id="EAK4357716.1"/>
    </source>
</evidence>
<comment type="caution">
    <text evidence="3">The sequence shown here is derived from an EMBL/GenBank/DDBJ whole genome shotgun (WGS) entry which is preliminary data.</text>
</comment>
<evidence type="ECO:0000313" key="12">
    <source>
        <dbReference type="Proteomes" id="UP000352088"/>
    </source>
</evidence>
<dbReference type="Proteomes" id="UP000576616">
    <property type="component" value="Unassembled WGS sequence"/>
</dbReference>
<dbReference type="KEGG" id="ccof:VC76_07340"/>
<evidence type="ECO:0000313" key="13">
    <source>
        <dbReference type="Proteomes" id="UP000361993"/>
    </source>
</evidence>
<dbReference type="EMBL" id="AACBVJ010000011">
    <property type="protein sequence ID" value="EAJ9197752.1"/>
    <property type="molecule type" value="Genomic_DNA"/>
</dbReference>
<dbReference type="EMBL" id="AACQHW010000003">
    <property type="protein sequence ID" value="EAL6850576.1"/>
    <property type="molecule type" value="Genomic_DNA"/>
</dbReference>
<dbReference type="EMBL" id="AACGUZ010000009">
    <property type="protein sequence ID" value="EAK5103824.1"/>
    <property type="molecule type" value="Genomic_DNA"/>
</dbReference>
<dbReference type="EMBL" id="AABUYW010000009">
    <property type="protein sequence ID" value="EAJ1077126.1"/>
    <property type="molecule type" value="Genomic_DNA"/>
</dbReference>
<dbReference type="Proteomes" id="UP000382436">
    <property type="component" value="Unassembled WGS sequence"/>
</dbReference>
<keyword evidence="1" id="KW-0472">Membrane</keyword>
<dbReference type="OrthoDB" id="5359446at2"/>
<reference evidence="5 13" key="2">
    <citation type="submission" date="2018-05" db="EMBL/GenBank/DDBJ databases">
        <authorList>
            <consortium name="GenomeTrakr network: Whole genome sequencing for foodborne pathogen traceback"/>
        </authorList>
    </citation>
    <scope>NUCLEOTIDE SEQUENCE [LARGE SCALE GENOMIC DNA]</scope>
    <source>
        <strain evidence="5 13">NC_C6016</strain>
    </source>
</reference>
<dbReference type="GeneID" id="66543555"/>
<dbReference type="KEGG" id="ccoo:ATE51_00598"/>
<dbReference type="Proteomes" id="UP000411403">
    <property type="component" value="Unassembled WGS sequence"/>
</dbReference>
<dbReference type="Proteomes" id="UP000361993">
    <property type="component" value="Unassembled WGS sequence"/>
</dbReference>
<evidence type="ECO:0000313" key="4">
    <source>
        <dbReference type="EMBL" id="EAJ9197752.1"/>
    </source>
</evidence>
<dbReference type="Proteomes" id="UP000409545">
    <property type="component" value="Unassembled WGS sequence"/>
</dbReference>
<dbReference type="EMBL" id="AACSIE010000003">
    <property type="protein sequence ID" value="EAL9204362.1"/>
    <property type="molecule type" value="Genomic_DNA"/>
</dbReference>
<dbReference type="RefSeq" id="WP_002779328.1">
    <property type="nucleotide sequence ID" value="NZ_AANHVQ020000014.1"/>
</dbReference>